<evidence type="ECO:0000256" key="13">
    <source>
        <dbReference type="PIRNR" id="PIRNR000641"/>
    </source>
</evidence>
<dbReference type="PROSITE" id="PS00108">
    <property type="entry name" value="PROTEIN_KINASE_ST"/>
    <property type="match status" value="1"/>
</dbReference>
<dbReference type="Gene3D" id="1.10.510.10">
    <property type="entry name" value="Transferase(Phosphotransferase) domain 1"/>
    <property type="match status" value="1"/>
</dbReference>
<dbReference type="InterPro" id="IPR000719">
    <property type="entry name" value="Prot_kinase_dom"/>
</dbReference>
<name>A0A843X1E6_COLES</name>
<dbReference type="FunFam" id="2.90.10.10:FF:000005">
    <property type="entry name" value="G-type lectin S-receptor-like serine/threonine-protein kinase"/>
    <property type="match status" value="1"/>
</dbReference>
<evidence type="ECO:0000256" key="4">
    <source>
        <dbReference type="ARBA" id="ARBA00022679"/>
    </source>
</evidence>
<reference evidence="18" key="1">
    <citation type="submission" date="2017-07" db="EMBL/GenBank/DDBJ databases">
        <title>Taro Niue Genome Assembly and Annotation.</title>
        <authorList>
            <person name="Atibalentja N."/>
            <person name="Keating K."/>
            <person name="Fields C.J."/>
        </authorList>
    </citation>
    <scope>NUCLEOTIDE SEQUENCE</scope>
    <source>
        <strain evidence="18">Niue_2</strain>
        <tissue evidence="18">Leaf</tissue>
    </source>
</reference>
<keyword evidence="10" id="KW-0430">Lectin</keyword>
<comment type="caution">
    <text evidence="18">The sequence shown here is derived from an EMBL/GenBank/DDBJ whole genome shotgun (WGS) entry which is preliminary data.</text>
</comment>
<dbReference type="FunFam" id="1.10.510.10:FF:000060">
    <property type="entry name" value="G-type lectin S-receptor-like serine/threonine-protein kinase"/>
    <property type="match status" value="1"/>
</dbReference>
<evidence type="ECO:0000256" key="10">
    <source>
        <dbReference type="ARBA" id="ARBA00023035"/>
    </source>
</evidence>
<evidence type="ECO:0000256" key="2">
    <source>
        <dbReference type="ARBA" id="ARBA00022536"/>
    </source>
</evidence>
<dbReference type="Gene3D" id="2.90.10.10">
    <property type="entry name" value="Bulb-type lectin domain"/>
    <property type="match status" value="1"/>
</dbReference>
<dbReference type="SMART" id="SM00220">
    <property type="entry name" value="S_TKc"/>
    <property type="match status" value="1"/>
</dbReference>
<sequence length="709" mass="78863">MARQVFFSTLPLEQTKRGVWRIQQRGEQQRMDGLLPRLLLSVFFLVYSSVLYSATAEDRLTPRRPLSINQTIVSSGGAFALGFFSPASSRSRRAYVGIWYNNIRGDKTVVWVANRRKPLMDSGGVFTISGEGNIVLMDGNGGLLWSSNVSEVHNRSSGAVLLDNGNLVLRGAAQGEDDILWQSFDHPTDTMLPEMKLRLDVKTGAGTLLVSWRAPDDPSPGDFSIGLDPETYMQIKTWRGSQTWARGRPLDGKGAEALRKDTNTTTSIFVRMPEMNSEQISTYFTVMQGSPPMRVVLDHTGLVEWLLWDRSSEKWSLVGSRPSSPCDYYNRCGPSGLCNSNGTSQNCSCLRGFEPFDQEGWKGGNFSGGCVRRVALQCDQGDKFLQMGMMRVPDKFVLVKDVEGEECEAECLRRCNCTAYSYSNMTSVGSRTRCLVWAGELLDLHTEIADKNLAYELNVRLVPSELGTSSGFQLSDSSRAIELDWGKRSHIINGIAQGLLYFHQHSRLHVVHRDLKTSNILLDGAMNAKISDFGLARMFRGNQKEANTDRIVGTYGYMSPEYALDGHFSEKSDVFSFGVILLEIISGRRNTRFYPYEESLNLLGHYVDVLTQAWRLWNEERGLELMDPSLGDSCPKKEASRCIHVSLICVQEVAAARPTTSELVGMLGAENASLPIPRQPAFLFEHGSGQEPPASASVNFVTLSSLHSR</sequence>
<dbReference type="Pfam" id="PF08276">
    <property type="entry name" value="PAN_2"/>
    <property type="match status" value="1"/>
</dbReference>
<evidence type="ECO:0000259" key="16">
    <source>
        <dbReference type="PROSITE" id="PS50927"/>
    </source>
</evidence>
<dbReference type="InterPro" id="IPR024171">
    <property type="entry name" value="SRK-like_kinase"/>
</dbReference>
<protein>
    <recommendedName>
        <fullName evidence="13">Receptor-like serine/threonine-protein kinase</fullName>
        <ecNumber evidence="13">2.7.11.1</ecNumber>
    </recommendedName>
</protein>
<dbReference type="GO" id="GO:0048544">
    <property type="term" value="P:recognition of pollen"/>
    <property type="evidence" value="ECO:0007669"/>
    <property type="project" value="InterPro"/>
</dbReference>
<keyword evidence="6" id="KW-0677">Repeat</keyword>
<dbReference type="InterPro" id="IPR003609">
    <property type="entry name" value="Pan_app"/>
</dbReference>
<keyword evidence="10" id="KW-0465">Mannose-binding</keyword>
<dbReference type="SUPFAM" id="SSF56112">
    <property type="entry name" value="Protein kinase-like (PK-like)"/>
    <property type="match status" value="1"/>
</dbReference>
<keyword evidence="9 13" id="KW-0067">ATP-binding</keyword>
<dbReference type="Pfam" id="PF01453">
    <property type="entry name" value="B_lectin"/>
    <property type="match status" value="1"/>
</dbReference>
<dbReference type="CDD" id="cd01098">
    <property type="entry name" value="PAN_AP_plant"/>
    <property type="match status" value="1"/>
</dbReference>
<dbReference type="InterPro" id="IPR008271">
    <property type="entry name" value="Ser/Thr_kinase_AS"/>
</dbReference>
<gene>
    <name evidence="18" type="ORF">Taro_047731</name>
</gene>
<dbReference type="GO" id="GO:0004674">
    <property type="term" value="F:protein serine/threonine kinase activity"/>
    <property type="evidence" value="ECO:0007669"/>
    <property type="project" value="UniProtKB-KW"/>
</dbReference>
<keyword evidence="3" id="KW-0348">Hemagglutinin</keyword>
<evidence type="ECO:0000313" key="19">
    <source>
        <dbReference type="Proteomes" id="UP000652761"/>
    </source>
</evidence>
<keyword evidence="2" id="KW-0245">EGF-like domain</keyword>
<comment type="catalytic activity">
    <reaction evidence="13">
        <text>L-threonyl-[protein] + ATP = O-phospho-L-threonyl-[protein] + ADP + H(+)</text>
        <dbReference type="Rhea" id="RHEA:46608"/>
        <dbReference type="Rhea" id="RHEA-COMP:11060"/>
        <dbReference type="Rhea" id="RHEA-COMP:11605"/>
        <dbReference type="ChEBI" id="CHEBI:15378"/>
        <dbReference type="ChEBI" id="CHEBI:30013"/>
        <dbReference type="ChEBI" id="CHEBI:30616"/>
        <dbReference type="ChEBI" id="CHEBI:61977"/>
        <dbReference type="ChEBI" id="CHEBI:456216"/>
        <dbReference type="EC" id="2.7.11.1"/>
    </reaction>
</comment>
<dbReference type="OrthoDB" id="4062651at2759"/>
<comment type="similarity">
    <text evidence="13">Belongs to the protein kinase superfamily. Ser/Thr protein kinase family.</text>
</comment>
<dbReference type="PROSITE" id="PS50011">
    <property type="entry name" value="PROTEIN_KINASE_DOM"/>
    <property type="match status" value="1"/>
</dbReference>
<evidence type="ECO:0000256" key="7">
    <source>
        <dbReference type="ARBA" id="ARBA00022741"/>
    </source>
</evidence>
<dbReference type="InterPro" id="IPR011009">
    <property type="entry name" value="Kinase-like_dom_sf"/>
</dbReference>
<keyword evidence="8 13" id="KW-0418">Kinase</keyword>
<feature type="domain" description="Bulb-type lectin" evidence="16">
    <location>
        <begin position="57"/>
        <end position="182"/>
    </location>
</feature>
<dbReference type="Proteomes" id="UP000652761">
    <property type="component" value="Unassembled WGS sequence"/>
</dbReference>
<evidence type="ECO:0000256" key="14">
    <source>
        <dbReference type="SAM" id="Phobius"/>
    </source>
</evidence>
<dbReference type="InterPro" id="IPR036426">
    <property type="entry name" value="Bulb-type_lectin_dom_sf"/>
</dbReference>
<evidence type="ECO:0000259" key="17">
    <source>
        <dbReference type="PROSITE" id="PS50948"/>
    </source>
</evidence>
<dbReference type="SMART" id="SM00108">
    <property type="entry name" value="B_lectin"/>
    <property type="match status" value="1"/>
</dbReference>
<comment type="catalytic activity">
    <reaction evidence="13">
        <text>L-seryl-[protein] + ATP = O-phospho-L-seryl-[protein] + ADP + H(+)</text>
        <dbReference type="Rhea" id="RHEA:17989"/>
        <dbReference type="Rhea" id="RHEA-COMP:9863"/>
        <dbReference type="Rhea" id="RHEA-COMP:11604"/>
        <dbReference type="ChEBI" id="CHEBI:15378"/>
        <dbReference type="ChEBI" id="CHEBI:29999"/>
        <dbReference type="ChEBI" id="CHEBI:30616"/>
        <dbReference type="ChEBI" id="CHEBI:83421"/>
        <dbReference type="ChEBI" id="CHEBI:456216"/>
        <dbReference type="EC" id="2.7.11.1"/>
    </reaction>
</comment>
<dbReference type="EC" id="2.7.11.1" evidence="13"/>
<dbReference type="PANTHER" id="PTHR32444">
    <property type="entry name" value="BULB-TYPE LECTIN DOMAIN-CONTAINING PROTEIN"/>
    <property type="match status" value="1"/>
</dbReference>
<accession>A0A843X1E6</accession>
<evidence type="ECO:0000256" key="12">
    <source>
        <dbReference type="ARBA" id="ARBA00023180"/>
    </source>
</evidence>
<evidence type="ECO:0000256" key="5">
    <source>
        <dbReference type="ARBA" id="ARBA00022729"/>
    </source>
</evidence>
<dbReference type="SUPFAM" id="SSF51110">
    <property type="entry name" value="alpha-D-mannose-specific plant lectins"/>
    <property type="match status" value="1"/>
</dbReference>
<keyword evidence="14" id="KW-0812">Transmembrane</keyword>
<dbReference type="PANTHER" id="PTHR32444:SF118">
    <property type="entry name" value="OS09G0551150 PROTEIN"/>
    <property type="match status" value="1"/>
</dbReference>
<dbReference type="CDD" id="cd00028">
    <property type="entry name" value="B_lectin"/>
    <property type="match status" value="1"/>
</dbReference>
<feature type="domain" description="Protein kinase" evidence="15">
    <location>
        <begin position="357"/>
        <end position="682"/>
    </location>
</feature>
<proteinExistence type="inferred from homology"/>
<keyword evidence="14" id="KW-0472">Membrane</keyword>
<feature type="transmembrane region" description="Helical" evidence="14">
    <location>
        <begin position="34"/>
        <end position="54"/>
    </location>
</feature>
<keyword evidence="14" id="KW-1133">Transmembrane helix</keyword>
<dbReference type="AlphaFoldDB" id="A0A843X1E6"/>
<keyword evidence="11" id="KW-1015">Disulfide bond</keyword>
<keyword evidence="1 13" id="KW-0723">Serine/threonine-protein kinase</keyword>
<evidence type="ECO:0000313" key="18">
    <source>
        <dbReference type="EMBL" id="MQM14797.1"/>
    </source>
</evidence>
<dbReference type="GO" id="GO:0005537">
    <property type="term" value="F:D-mannose binding"/>
    <property type="evidence" value="ECO:0007669"/>
    <property type="project" value="UniProtKB-KW"/>
</dbReference>
<evidence type="ECO:0000256" key="9">
    <source>
        <dbReference type="ARBA" id="ARBA00022840"/>
    </source>
</evidence>
<evidence type="ECO:0000256" key="11">
    <source>
        <dbReference type="ARBA" id="ARBA00023157"/>
    </source>
</evidence>
<dbReference type="GO" id="GO:0051707">
    <property type="term" value="P:response to other organism"/>
    <property type="evidence" value="ECO:0007669"/>
    <property type="project" value="UniProtKB-ARBA"/>
</dbReference>
<dbReference type="InterPro" id="IPR000858">
    <property type="entry name" value="S_locus_glycoprot_dom"/>
</dbReference>
<evidence type="ECO:0000256" key="6">
    <source>
        <dbReference type="ARBA" id="ARBA00022737"/>
    </source>
</evidence>
<keyword evidence="4 13" id="KW-0808">Transferase</keyword>
<evidence type="ECO:0000256" key="8">
    <source>
        <dbReference type="ARBA" id="ARBA00022777"/>
    </source>
</evidence>
<keyword evidence="5" id="KW-0732">Signal</keyword>
<keyword evidence="12" id="KW-0325">Glycoprotein</keyword>
<dbReference type="PROSITE" id="PS50948">
    <property type="entry name" value="PAN"/>
    <property type="match status" value="1"/>
</dbReference>
<evidence type="ECO:0000259" key="15">
    <source>
        <dbReference type="PROSITE" id="PS50011"/>
    </source>
</evidence>
<feature type="domain" description="Apple" evidence="17">
    <location>
        <begin position="378"/>
        <end position="460"/>
    </location>
</feature>
<organism evidence="18 19">
    <name type="scientific">Colocasia esculenta</name>
    <name type="common">Wild taro</name>
    <name type="synonym">Arum esculentum</name>
    <dbReference type="NCBI Taxonomy" id="4460"/>
    <lineage>
        <taxon>Eukaryota</taxon>
        <taxon>Viridiplantae</taxon>
        <taxon>Streptophyta</taxon>
        <taxon>Embryophyta</taxon>
        <taxon>Tracheophyta</taxon>
        <taxon>Spermatophyta</taxon>
        <taxon>Magnoliopsida</taxon>
        <taxon>Liliopsida</taxon>
        <taxon>Araceae</taxon>
        <taxon>Aroideae</taxon>
        <taxon>Colocasieae</taxon>
        <taxon>Colocasia</taxon>
    </lineage>
</organism>
<keyword evidence="19" id="KW-1185">Reference proteome</keyword>
<dbReference type="PIRSF" id="PIRSF000641">
    <property type="entry name" value="SRK"/>
    <property type="match status" value="1"/>
</dbReference>
<evidence type="ECO:0000256" key="3">
    <source>
        <dbReference type="ARBA" id="ARBA00022546"/>
    </source>
</evidence>
<dbReference type="EMBL" id="NMUH01006237">
    <property type="protein sequence ID" value="MQM14797.1"/>
    <property type="molecule type" value="Genomic_DNA"/>
</dbReference>
<dbReference type="SMART" id="SM00473">
    <property type="entry name" value="PAN_AP"/>
    <property type="match status" value="1"/>
</dbReference>
<evidence type="ECO:0000256" key="1">
    <source>
        <dbReference type="ARBA" id="ARBA00022527"/>
    </source>
</evidence>
<dbReference type="PROSITE" id="PS50927">
    <property type="entry name" value="BULB_LECTIN"/>
    <property type="match status" value="1"/>
</dbReference>
<dbReference type="Pfam" id="PF00069">
    <property type="entry name" value="Pkinase"/>
    <property type="match status" value="1"/>
</dbReference>
<dbReference type="InterPro" id="IPR001480">
    <property type="entry name" value="Bulb-type_lectin_dom"/>
</dbReference>
<dbReference type="Pfam" id="PF00954">
    <property type="entry name" value="S_locus_glycop"/>
    <property type="match status" value="1"/>
</dbReference>
<keyword evidence="7 13" id="KW-0547">Nucleotide-binding</keyword>
<dbReference type="GO" id="GO:0005524">
    <property type="term" value="F:ATP binding"/>
    <property type="evidence" value="ECO:0007669"/>
    <property type="project" value="UniProtKB-KW"/>
</dbReference>